<proteinExistence type="predicted"/>
<keyword evidence="3" id="KW-1185">Reference proteome</keyword>
<name>A0AAV7PXW6_PLEWA</name>
<organism evidence="2 3">
    <name type="scientific">Pleurodeles waltl</name>
    <name type="common">Iberian ribbed newt</name>
    <dbReference type="NCBI Taxonomy" id="8319"/>
    <lineage>
        <taxon>Eukaryota</taxon>
        <taxon>Metazoa</taxon>
        <taxon>Chordata</taxon>
        <taxon>Craniata</taxon>
        <taxon>Vertebrata</taxon>
        <taxon>Euteleostomi</taxon>
        <taxon>Amphibia</taxon>
        <taxon>Batrachia</taxon>
        <taxon>Caudata</taxon>
        <taxon>Salamandroidea</taxon>
        <taxon>Salamandridae</taxon>
        <taxon>Pleurodelinae</taxon>
        <taxon>Pleurodeles</taxon>
    </lineage>
</organism>
<evidence type="ECO:0000313" key="2">
    <source>
        <dbReference type="EMBL" id="KAJ1132054.1"/>
    </source>
</evidence>
<gene>
    <name evidence="2" type="ORF">NDU88_010384</name>
</gene>
<feature type="region of interest" description="Disordered" evidence="1">
    <location>
        <begin position="1"/>
        <end position="23"/>
    </location>
</feature>
<evidence type="ECO:0000256" key="1">
    <source>
        <dbReference type="SAM" id="MobiDB-lite"/>
    </source>
</evidence>
<reference evidence="2" key="1">
    <citation type="journal article" date="2022" name="bioRxiv">
        <title>Sequencing and chromosome-scale assembly of the giantPleurodeles waltlgenome.</title>
        <authorList>
            <person name="Brown T."/>
            <person name="Elewa A."/>
            <person name="Iarovenko S."/>
            <person name="Subramanian E."/>
            <person name="Araus A.J."/>
            <person name="Petzold A."/>
            <person name="Susuki M."/>
            <person name="Suzuki K.-i.T."/>
            <person name="Hayashi T."/>
            <person name="Toyoda A."/>
            <person name="Oliveira C."/>
            <person name="Osipova E."/>
            <person name="Leigh N.D."/>
            <person name="Simon A."/>
            <person name="Yun M.H."/>
        </authorList>
    </citation>
    <scope>NUCLEOTIDE SEQUENCE</scope>
    <source>
        <strain evidence="2">20211129_DDA</strain>
        <tissue evidence="2">Liver</tissue>
    </source>
</reference>
<dbReference type="AlphaFoldDB" id="A0AAV7PXW6"/>
<accession>A0AAV7PXW6</accession>
<sequence>MGFAAAGATASWEQHPGPSGVHRVVRTRRTAGDKMGEWQQRAQAALGHGDDLWCEDECILDYEEGSLEEVELVDDGDEDIWWEQGGIGLSLQLLETEVGLDKNNQNYQALEKQETSRNTQKKKA</sequence>
<evidence type="ECO:0000313" key="3">
    <source>
        <dbReference type="Proteomes" id="UP001066276"/>
    </source>
</evidence>
<dbReference type="Proteomes" id="UP001066276">
    <property type="component" value="Chromosome 7"/>
</dbReference>
<dbReference type="EMBL" id="JANPWB010000011">
    <property type="protein sequence ID" value="KAJ1132054.1"/>
    <property type="molecule type" value="Genomic_DNA"/>
</dbReference>
<protein>
    <submittedName>
        <fullName evidence="2">Uncharacterized protein</fullName>
    </submittedName>
</protein>
<comment type="caution">
    <text evidence="2">The sequence shown here is derived from an EMBL/GenBank/DDBJ whole genome shotgun (WGS) entry which is preliminary data.</text>
</comment>